<dbReference type="Proteomes" id="UP000634229">
    <property type="component" value="Unassembled WGS sequence"/>
</dbReference>
<dbReference type="SUPFAM" id="SSF47203">
    <property type="entry name" value="Acyl-CoA dehydrogenase C-terminal domain-like"/>
    <property type="match status" value="1"/>
</dbReference>
<dbReference type="SUPFAM" id="SSF56645">
    <property type="entry name" value="Acyl-CoA dehydrogenase NM domain-like"/>
    <property type="match status" value="1"/>
</dbReference>
<comment type="pathway">
    <text evidence="2">Siderophore biosynthesis; mycobactin biosynthesis.</text>
</comment>
<dbReference type="Pfam" id="PF00441">
    <property type="entry name" value="Acyl-CoA_dh_1"/>
    <property type="match status" value="1"/>
</dbReference>
<keyword evidence="5 10" id="KW-0274">FAD</keyword>
<comment type="cofactor">
    <cofactor evidence="1 10">
        <name>FAD</name>
        <dbReference type="ChEBI" id="CHEBI:57692"/>
    </cofactor>
</comment>
<dbReference type="PANTHER" id="PTHR48083">
    <property type="entry name" value="MEDIUM-CHAIN SPECIFIC ACYL-COA DEHYDROGENASE, MITOCHONDRIAL-RELATED"/>
    <property type="match status" value="1"/>
</dbReference>
<dbReference type="InterPro" id="IPR013786">
    <property type="entry name" value="AcylCoA_DH/ox_N"/>
</dbReference>
<evidence type="ECO:0000313" key="15">
    <source>
        <dbReference type="Proteomes" id="UP000634229"/>
    </source>
</evidence>
<dbReference type="InterPro" id="IPR037069">
    <property type="entry name" value="AcylCoA_DH/ox_N_sf"/>
</dbReference>
<reference evidence="14 15" key="1">
    <citation type="submission" date="2021-01" db="EMBL/GenBank/DDBJ databases">
        <title>WGS of actinomycetes isolated from Thailand.</title>
        <authorList>
            <person name="Thawai C."/>
        </authorList>
    </citation>
    <scope>NUCLEOTIDE SEQUENCE [LARGE SCALE GENOMIC DNA]</scope>
    <source>
        <strain evidence="14 15">CA1R205</strain>
    </source>
</reference>
<dbReference type="Pfam" id="PF02770">
    <property type="entry name" value="Acyl-CoA_dh_M"/>
    <property type="match status" value="1"/>
</dbReference>
<dbReference type="Gene3D" id="2.40.110.10">
    <property type="entry name" value="Butyryl-CoA Dehydrogenase, subunit A, domain 2"/>
    <property type="match status" value="1"/>
</dbReference>
<evidence type="ECO:0000256" key="4">
    <source>
        <dbReference type="ARBA" id="ARBA00022630"/>
    </source>
</evidence>
<name>A0ABS1NLH8_9ACTN</name>
<keyword evidence="6 10" id="KW-0560">Oxidoreductase</keyword>
<keyword evidence="15" id="KW-1185">Reference proteome</keyword>
<evidence type="ECO:0000313" key="14">
    <source>
        <dbReference type="EMBL" id="MBL1100943.1"/>
    </source>
</evidence>
<dbReference type="Pfam" id="PF02771">
    <property type="entry name" value="Acyl-CoA_dh_N"/>
    <property type="match status" value="1"/>
</dbReference>
<dbReference type="InterPro" id="IPR036250">
    <property type="entry name" value="AcylCo_DH-like_C"/>
</dbReference>
<evidence type="ECO:0000256" key="1">
    <source>
        <dbReference type="ARBA" id="ARBA00001974"/>
    </source>
</evidence>
<dbReference type="InterPro" id="IPR006089">
    <property type="entry name" value="Acyl-CoA_DH_CS"/>
</dbReference>
<dbReference type="RefSeq" id="WP_201880102.1">
    <property type="nucleotide sequence ID" value="NZ_JAERRF010000023.1"/>
</dbReference>
<evidence type="ECO:0000256" key="7">
    <source>
        <dbReference type="ARBA" id="ARBA00037085"/>
    </source>
</evidence>
<dbReference type="Gene3D" id="1.20.140.10">
    <property type="entry name" value="Butyryl-CoA Dehydrogenase, subunit A, domain 3"/>
    <property type="match status" value="1"/>
</dbReference>
<feature type="domain" description="Acyl-CoA oxidase/dehydrogenase middle" evidence="12">
    <location>
        <begin position="123"/>
        <end position="218"/>
    </location>
</feature>
<dbReference type="InterPro" id="IPR009075">
    <property type="entry name" value="AcylCo_DH/oxidase_C"/>
</dbReference>
<gene>
    <name evidence="14" type="ORF">JK363_30605</name>
</gene>
<dbReference type="PROSITE" id="PS00073">
    <property type="entry name" value="ACYL_COA_DH_2"/>
    <property type="match status" value="1"/>
</dbReference>
<evidence type="ECO:0000259" key="13">
    <source>
        <dbReference type="Pfam" id="PF02771"/>
    </source>
</evidence>
<comment type="caution">
    <text evidence="14">The sequence shown here is derived from an EMBL/GenBank/DDBJ whole genome shotgun (WGS) entry which is preliminary data.</text>
</comment>
<evidence type="ECO:0000256" key="2">
    <source>
        <dbReference type="ARBA" id="ARBA00005102"/>
    </source>
</evidence>
<evidence type="ECO:0000259" key="12">
    <source>
        <dbReference type="Pfam" id="PF02770"/>
    </source>
</evidence>
<evidence type="ECO:0000256" key="5">
    <source>
        <dbReference type="ARBA" id="ARBA00022827"/>
    </source>
</evidence>
<feature type="domain" description="Acyl-CoA dehydrogenase/oxidase N-terminal" evidence="13">
    <location>
        <begin position="7"/>
        <end position="119"/>
    </location>
</feature>
<dbReference type="InterPro" id="IPR046373">
    <property type="entry name" value="Acyl-CoA_Oxase/DH_mid-dom_sf"/>
</dbReference>
<sequence>MTRQIFTAEHDAFRESVRTFVEKEVTPHHERWEQDGVVDRAVWRAAGRQGLLGLAMPEEFGGGGSDDYRYSAVISEELARAGASGFAIPLHNDMIGPYLRTLATEEQKRRWLPGFCSGEIITAIAMTEPGAGSDLQGIRTTATDAGDHWVLNGSKTFISNGILADLVIVVARTTPEGGAKGLSLIVVERGTEGFERGRNLDKIGQKAQDTAELFFNDVRVPKSNLLGELHGGFGHLMTNLAQERLTIAVSAIATAEHVLELTTAYVKEREAFGRPLAKLQHIRFEIAEMATECAVTRAFLDRCITDHTAGGLDAVQASMAKWWATELQKRIADRCLQLHGGYGYMTEYPVSKAFTDGRIQTIYGGTTEIMKEIIGRSLLAD</sequence>
<evidence type="ECO:0000256" key="6">
    <source>
        <dbReference type="ARBA" id="ARBA00023002"/>
    </source>
</evidence>
<organism evidence="14 15">
    <name type="scientific">Streptomyces coffeae</name>
    <dbReference type="NCBI Taxonomy" id="621382"/>
    <lineage>
        <taxon>Bacteria</taxon>
        <taxon>Bacillati</taxon>
        <taxon>Actinomycetota</taxon>
        <taxon>Actinomycetes</taxon>
        <taxon>Kitasatosporales</taxon>
        <taxon>Streptomycetaceae</taxon>
        <taxon>Streptomyces</taxon>
    </lineage>
</organism>
<proteinExistence type="inferred from homology"/>
<dbReference type="Gene3D" id="1.10.540.10">
    <property type="entry name" value="Acyl-CoA dehydrogenase/oxidase, N-terminal domain"/>
    <property type="match status" value="1"/>
</dbReference>
<evidence type="ECO:0000259" key="11">
    <source>
        <dbReference type="Pfam" id="PF00441"/>
    </source>
</evidence>
<dbReference type="PROSITE" id="PS00072">
    <property type="entry name" value="ACYL_COA_DH_1"/>
    <property type="match status" value="1"/>
</dbReference>
<dbReference type="EMBL" id="JAERRF010000023">
    <property type="protein sequence ID" value="MBL1100943.1"/>
    <property type="molecule type" value="Genomic_DNA"/>
</dbReference>
<dbReference type="InterPro" id="IPR009100">
    <property type="entry name" value="AcylCoA_DH/oxidase_NM_dom_sf"/>
</dbReference>
<evidence type="ECO:0000256" key="3">
    <source>
        <dbReference type="ARBA" id="ARBA00009347"/>
    </source>
</evidence>
<feature type="domain" description="Acyl-CoA dehydrogenase/oxidase C-terminal" evidence="11">
    <location>
        <begin position="231"/>
        <end position="379"/>
    </location>
</feature>
<protein>
    <recommendedName>
        <fullName evidence="8">Acyl-[acyl-carrier-protein] dehydrogenase MbtN</fullName>
    </recommendedName>
    <alternativeName>
        <fullName evidence="9">Mycobactin synthase protein N</fullName>
    </alternativeName>
</protein>
<dbReference type="PANTHER" id="PTHR48083:SF20">
    <property type="entry name" value="LONG-CHAIN SPECIFIC ACYL-COA DEHYDROGENASE, MITOCHONDRIAL"/>
    <property type="match status" value="1"/>
</dbReference>
<keyword evidence="4 10" id="KW-0285">Flavoprotein</keyword>
<dbReference type="InterPro" id="IPR006091">
    <property type="entry name" value="Acyl-CoA_Oxase/DH_mid-dom"/>
</dbReference>
<comment type="function">
    <text evidence="7">Catalyzes the dehydrogenation at the alpha-beta position of ACP-bound acyl chains. This results in the introduction of a double bond in the lipidic chain, which is further transferred to the epsilon-amino group of lysine residue in the mycobactin core by MbtK.</text>
</comment>
<evidence type="ECO:0000256" key="10">
    <source>
        <dbReference type="RuleBase" id="RU362125"/>
    </source>
</evidence>
<evidence type="ECO:0000256" key="8">
    <source>
        <dbReference type="ARBA" id="ARBA00040394"/>
    </source>
</evidence>
<evidence type="ECO:0000256" key="9">
    <source>
        <dbReference type="ARBA" id="ARBA00042660"/>
    </source>
</evidence>
<comment type="similarity">
    <text evidence="3 10">Belongs to the acyl-CoA dehydrogenase family.</text>
</comment>
<dbReference type="InterPro" id="IPR050741">
    <property type="entry name" value="Acyl-CoA_dehydrogenase"/>
</dbReference>
<accession>A0ABS1NLH8</accession>